<accession>E7GAX7</accession>
<comment type="caution">
    <text evidence="1">The sequence shown here is derived from an EMBL/GenBank/DDBJ whole genome shotgun (WGS) entry which is preliminary data.</text>
</comment>
<evidence type="ECO:0000313" key="2">
    <source>
        <dbReference type="Proteomes" id="UP000003157"/>
    </source>
</evidence>
<dbReference type="AlphaFoldDB" id="E7GAX7"/>
<evidence type="ECO:0000313" key="1">
    <source>
        <dbReference type="EMBL" id="EFW04793.1"/>
    </source>
</evidence>
<sequence length="52" mass="6092">MLNLKHSTTGKAVFYTLVDKGECFIIYATIELDIQYSDYIFDLSNKRITQRN</sequence>
<reference evidence="1 2" key="1">
    <citation type="submission" date="2010-12" db="EMBL/GenBank/DDBJ databases">
        <title>The Genome Sequence of Coprobacillus sp. strain 29_1.</title>
        <authorList>
            <consortium name="The Broad Institute Genome Sequencing Platform"/>
            <person name="Earl A."/>
            <person name="Ward D."/>
            <person name="Feldgarden M."/>
            <person name="Gevers D."/>
            <person name="Daigneault M."/>
            <person name="Sibley C.D."/>
            <person name="White A."/>
            <person name="Strauss J."/>
            <person name="Allen-Vercoe E."/>
            <person name="Young S.K."/>
            <person name="Zeng Q."/>
            <person name="Gargeya S."/>
            <person name="Fitzgerald M."/>
            <person name="Haas B."/>
            <person name="Abouelleil A."/>
            <person name="Alvarado L."/>
            <person name="Arachchi H.M."/>
            <person name="Berlin A."/>
            <person name="Brown A."/>
            <person name="Chapman S.B."/>
            <person name="Chen Z."/>
            <person name="Dunbar C."/>
            <person name="Freedman E."/>
            <person name="Gearin G."/>
            <person name="Gellesch M."/>
            <person name="Goldberg J."/>
            <person name="Griggs A."/>
            <person name="Gujja S."/>
            <person name="Heilman E."/>
            <person name="Heiman D."/>
            <person name="Howarth C."/>
            <person name="Larson L."/>
            <person name="Lui A."/>
            <person name="MacDonald P.J.P."/>
            <person name="Mehta T."/>
            <person name="Montmayeur A."/>
            <person name="Murphy C."/>
            <person name="Neiman D."/>
            <person name="Pearson M."/>
            <person name="Priest M."/>
            <person name="Roberts A."/>
            <person name="Saif S."/>
            <person name="Shea T."/>
            <person name="Shenoy N."/>
            <person name="Sisk P."/>
            <person name="Stolte C."/>
            <person name="Sykes S."/>
            <person name="White J."/>
            <person name="Yandava C."/>
            <person name="Nusbaum C."/>
            <person name="Birren B."/>
        </authorList>
    </citation>
    <scope>NUCLEOTIDE SEQUENCE [LARGE SCALE GENOMIC DNA]</scope>
    <source>
        <strain evidence="1 2">29_1</strain>
    </source>
</reference>
<proteinExistence type="predicted"/>
<keyword evidence="2" id="KW-1185">Reference proteome</keyword>
<dbReference type="Proteomes" id="UP000003157">
    <property type="component" value="Unassembled WGS sequence"/>
</dbReference>
<organism evidence="1 2">
    <name type="scientific">Coprobacillus cateniformis</name>
    <dbReference type="NCBI Taxonomy" id="100884"/>
    <lineage>
        <taxon>Bacteria</taxon>
        <taxon>Bacillati</taxon>
        <taxon>Bacillota</taxon>
        <taxon>Erysipelotrichia</taxon>
        <taxon>Erysipelotrichales</taxon>
        <taxon>Coprobacillaceae</taxon>
        <taxon>Coprobacillus</taxon>
    </lineage>
</organism>
<dbReference type="RefSeq" id="WP_008789019.1">
    <property type="nucleotide sequence ID" value="NZ_AKCB01000001.1"/>
</dbReference>
<dbReference type="EMBL" id="ADKX01000033">
    <property type="protein sequence ID" value="EFW04793.1"/>
    <property type="molecule type" value="Genomic_DNA"/>
</dbReference>
<gene>
    <name evidence="1" type="ORF">HMPREF9488_01917</name>
</gene>
<protein>
    <submittedName>
        <fullName evidence="1">Uncharacterized protein</fullName>
    </submittedName>
</protein>
<name>E7GAX7_9FIRM</name>
<dbReference type="HOGENOM" id="CLU_3078801_0_0_9"/>
<dbReference type="GeneID" id="78231766"/>